<feature type="compositionally biased region" description="Basic and acidic residues" evidence="4">
    <location>
        <begin position="782"/>
        <end position="801"/>
    </location>
</feature>
<dbReference type="InterPro" id="IPR051591">
    <property type="entry name" value="UPF0224_FAM112_RNA_Proc"/>
</dbReference>
<comment type="caution">
    <text evidence="6">The sequence shown here is derived from an EMBL/GenBank/DDBJ whole genome shotgun (WGS) entry which is preliminary data.</text>
</comment>
<evidence type="ECO:0000256" key="1">
    <source>
        <dbReference type="ARBA" id="ARBA00022723"/>
    </source>
</evidence>
<dbReference type="GO" id="GO:0008270">
    <property type="term" value="F:zinc ion binding"/>
    <property type="evidence" value="ECO:0007669"/>
    <property type="project" value="UniProtKB-KW"/>
</dbReference>
<feature type="compositionally biased region" description="Basic and acidic residues" evidence="4">
    <location>
        <begin position="662"/>
        <end position="685"/>
    </location>
</feature>
<feature type="compositionally biased region" description="Polar residues" evidence="4">
    <location>
        <begin position="738"/>
        <end position="748"/>
    </location>
</feature>
<gene>
    <name evidence="6" type="ORF">RJ641_023364</name>
</gene>
<feature type="compositionally biased region" description="Basic and acidic residues" evidence="4">
    <location>
        <begin position="699"/>
        <end position="714"/>
    </location>
</feature>
<sequence length="811" mass="93285">MNSSFTCLPHDPTPNPNLITTLSSLNHLTSISLSSLHSLSSVSLPTTATTNDLSQCPFDHHHRLPPHSLFHHFLTCPSSPSILNPSDLLFSLNYPKTLKLPETDESRFTQTIHDPNVELYFSLDEYVDFGPNFFYRDCPGAVSSLDDDNANRMFTIPGFLSVECLNFSNFKVTEIEGFSRVSVRLLPSEVWGIKSEIEKWIDYPSLYSFGVLRAIIGFDMIERSIDLRKWLLLNSPPYGVVIDGFMSDHIFLLCRLCLKAIVREAKSSWEMMAKEGNPDVNSRDFNVKCPILNQVLLWLASQLSVLYGEWNGKLFSIAMLRHCISSVAFQLLLFPSEQKLTEFPARKEVDEKACASRGDSMLGMSAEVPIEESPKTIKNTGDDLAGAVTHGGDVYVSQVAAAVAALHERSKLEMKIRELRLQQHTTRYQLVAEHDSITKKADEKREMCPNYRPIIEHDGLHFQQSHDQESSKTRTREELLAEERDYKRRRMSYRGKKLKRSSKEVMRDIIEEYTEKIRKAGGIGCFGRGVESEGLISSKPSSLFSGEGANDLKSSLPDSSDSCRRNSQNHLKELNSDNNVKSSRSRDCQTQSSPRQHEHSEYQRQRSDRKDYDRKYSLRSPKRKNHDSDYCSRSVERKDHDRHYYSRSPESKNHDTGCYSRSPERKYRDRDYYSRTLEKKNHDEAYYSGSPELYTSHGHSYEHSSHQREQDDAKTTQTKHYKSSQVFSLESKHRNDRSLSPASESRSNLTKEKDNYQSQVKDRKRWRGSKQYSLESILDTGFEDRYDPSESRGSYDNDDSNRQISHAYRTK</sequence>
<evidence type="ECO:0000256" key="4">
    <source>
        <dbReference type="SAM" id="MobiDB-lite"/>
    </source>
</evidence>
<dbReference type="AlphaFoldDB" id="A0AAN8UGC7"/>
<evidence type="ECO:0000256" key="3">
    <source>
        <dbReference type="ARBA" id="ARBA00022833"/>
    </source>
</evidence>
<reference evidence="6 7" key="1">
    <citation type="submission" date="2023-12" db="EMBL/GenBank/DDBJ databases">
        <title>A high-quality genome assembly for Dillenia turbinata (Dilleniales).</title>
        <authorList>
            <person name="Chanderbali A."/>
        </authorList>
    </citation>
    <scope>NUCLEOTIDE SEQUENCE [LARGE SCALE GENOMIC DNA]</scope>
    <source>
        <strain evidence="6">LSX21</strain>
        <tissue evidence="6">Leaf</tissue>
    </source>
</reference>
<feature type="domain" description="CHHC U11-48K-type" evidence="5">
    <location>
        <begin position="53"/>
        <end position="80"/>
    </location>
</feature>
<evidence type="ECO:0000259" key="5">
    <source>
        <dbReference type="PROSITE" id="PS51800"/>
    </source>
</evidence>
<protein>
    <recommendedName>
        <fullName evidence="5">CHHC U11-48K-type domain-containing protein</fullName>
    </recommendedName>
</protein>
<accession>A0AAN8UGC7</accession>
<feature type="compositionally biased region" description="Polar residues" evidence="4">
    <location>
        <begin position="576"/>
        <end position="594"/>
    </location>
</feature>
<evidence type="ECO:0000313" key="6">
    <source>
        <dbReference type="EMBL" id="KAK6911271.1"/>
    </source>
</evidence>
<keyword evidence="3" id="KW-0862">Zinc</keyword>
<feature type="region of interest" description="Disordered" evidence="4">
    <location>
        <begin position="459"/>
        <end position="478"/>
    </location>
</feature>
<feature type="compositionally biased region" description="Basic and acidic residues" evidence="4">
    <location>
        <begin position="626"/>
        <end position="655"/>
    </location>
</feature>
<evidence type="ECO:0000313" key="7">
    <source>
        <dbReference type="Proteomes" id="UP001370490"/>
    </source>
</evidence>
<dbReference type="PANTHER" id="PTHR21402:SF10">
    <property type="entry name" value="U11_U12 SMALL NUCLEAR RIBONUCLEOPROTEIN 48 KDA PROTEIN"/>
    <property type="match status" value="1"/>
</dbReference>
<feature type="non-terminal residue" evidence="6">
    <location>
        <position position="811"/>
    </location>
</feature>
<proteinExistence type="predicted"/>
<dbReference type="PROSITE" id="PS51800">
    <property type="entry name" value="ZF_CHHC_U11_48K"/>
    <property type="match status" value="1"/>
</dbReference>
<feature type="region of interest" description="Disordered" evidence="4">
    <location>
        <begin position="539"/>
        <end position="811"/>
    </location>
</feature>
<dbReference type="Proteomes" id="UP001370490">
    <property type="component" value="Unassembled WGS sequence"/>
</dbReference>
<organism evidence="6 7">
    <name type="scientific">Dillenia turbinata</name>
    <dbReference type="NCBI Taxonomy" id="194707"/>
    <lineage>
        <taxon>Eukaryota</taxon>
        <taxon>Viridiplantae</taxon>
        <taxon>Streptophyta</taxon>
        <taxon>Embryophyta</taxon>
        <taxon>Tracheophyta</taxon>
        <taxon>Spermatophyta</taxon>
        <taxon>Magnoliopsida</taxon>
        <taxon>eudicotyledons</taxon>
        <taxon>Gunneridae</taxon>
        <taxon>Pentapetalae</taxon>
        <taxon>Dilleniales</taxon>
        <taxon>Dilleniaceae</taxon>
        <taxon>Dillenia</taxon>
    </lineage>
</organism>
<evidence type="ECO:0000256" key="2">
    <source>
        <dbReference type="ARBA" id="ARBA00022771"/>
    </source>
</evidence>
<name>A0AAN8UGC7_9MAGN</name>
<keyword evidence="1" id="KW-0479">Metal-binding</keyword>
<dbReference type="EMBL" id="JBAMMX010000028">
    <property type="protein sequence ID" value="KAK6911271.1"/>
    <property type="molecule type" value="Genomic_DNA"/>
</dbReference>
<dbReference type="PANTHER" id="PTHR21402">
    <property type="entry name" value="GAMETOCYTE SPECIFIC FACTOR 1-RELATED"/>
    <property type="match status" value="1"/>
</dbReference>
<feature type="compositionally biased region" description="Low complexity" evidence="4">
    <location>
        <begin position="551"/>
        <end position="560"/>
    </location>
</feature>
<dbReference type="InterPro" id="IPR022776">
    <property type="entry name" value="TRM13/UPF0224_CHHC_Znf_dom"/>
</dbReference>
<keyword evidence="2" id="KW-0863">Zinc-finger</keyword>
<keyword evidence="7" id="KW-1185">Reference proteome</keyword>
<feature type="compositionally biased region" description="Basic and acidic residues" evidence="4">
    <location>
        <begin position="595"/>
        <end position="616"/>
    </location>
</feature>